<evidence type="ECO:0000256" key="4">
    <source>
        <dbReference type="ARBA" id="ARBA00023163"/>
    </source>
</evidence>
<gene>
    <name evidence="8" type="ORF">URODEC1_LOCUS90669</name>
</gene>
<evidence type="ECO:0000256" key="3">
    <source>
        <dbReference type="ARBA" id="ARBA00023125"/>
    </source>
</evidence>
<dbReference type="Proteomes" id="UP001497457">
    <property type="component" value="Chromosome 35b"/>
</dbReference>
<dbReference type="SMART" id="SM00380">
    <property type="entry name" value="AP2"/>
    <property type="match status" value="1"/>
</dbReference>
<keyword evidence="3" id="KW-0238">DNA-binding</keyword>
<keyword evidence="2" id="KW-0805">Transcription regulation</keyword>
<feature type="region of interest" description="Disordered" evidence="6">
    <location>
        <begin position="22"/>
        <end position="41"/>
    </location>
</feature>
<keyword evidence="4" id="KW-0804">Transcription</keyword>
<reference evidence="8" key="1">
    <citation type="submission" date="2024-10" db="EMBL/GenBank/DDBJ databases">
        <authorList>
            <person name="Ryan C."/>
        </authorList>
    </citation>
    <scope>NUCLEOTIDE SEQUENCE [LARGE SCALE GENOMIC DNA]</scope>
</reference>
<dbReference type="PANTHER" id="PTHR31677">
    <property type="entry name" value="AP2 DOMAIN CLASS TRANSCRIPTION FACTOR"/>
    <property type="match status" value="1"/>
</dbReference>
<evidence type="ECO:0000256" key="6">
    <source>
        <dbReference type="SAM" id="MobiDB-lite"/>
    </source>
</evidence>
<evidence type="ECO:0000313" key="9">
    <source>
        <dbReference type="Proteomes" id="UP001497457"/>
    </source>
</evidence>
<organism evidence="8 9">
    <name type="scientific">Urochloa decumbens</name>
    <dbReference type="NCBI Taxonomy" id="240449"/>
    <lineage>
        <taxon>Eukaryota</taxon>
        <taxon>Viridiplantae</taxon>
        <taxon>Streptophyta</taxon>
        <taxon>Embryophyta</taxon>
        <taxon>Tracheophyta</taxon>
        <taxon>Spermatophyta</taxon>
        <taxon>Magnoliopsida</taxon>
        <taxon>Liliopsida</taxon>
        <taxon>Poales</taxon>
        <taxon>Poaceae</taxon>
        <taxon>PACMAD clade</taxon>
        <taxon>Panicoideae</taxon>
        <taxon>Panicodae</taxon>
        <taxon>Paniceae</taxon>
        <taxon>Melinidinae</taxon>
        <taxon>Urochloa</taxon>
    </lineage>
</organism>
<evidence type="ECO:0000259" key="7">
    <source>
        <dbReference type="PROSITE" id="PS51032"/>
    </source>
</evidence>
<dbReference type="GO" id="GO:0003677">
    <property type="term" value="F:DNA binding"/>
    <property type="evidence" value="ECO:0007669"/>
    <property type="project" value="UniProtKB-KW"/>
</dbReference>
<dbReference type="InterPro" id="IPR001471">
    <property type="entry name" value="AP2/ERF_dom"/>
</dbReference>
<accession>A0ABC9E2W3</accession>
<sequence length="217" mass="22896">MAAADGVQAEFFQLVKESAAAAKAEREAAGHPPHPADAASYRGVRRHYGKYGAEMRDPLDSERAWLGTYATAEEAAYAYDIAARVMQGKKARPNFPIAPPVPGDDDDAVADIVVRYFAELRHARLEQAEKRAAQQAAAGAAAAAAAAANVPVPVPAPAAPEAPPAQIHQLAPDLDLFQWHQAPVSSAWWWELPGAAAPGGEYFDELPPGPSTADDGN</sequence>
<dbReference type="GO" id="GO:0005634">
    <property type="term" value="C:nucleus"/>
    <property type="evidence" value="ECO:0007669"/>
    <property type="project" value="UniProtKB-SubCell"/>
</dbReference>
<protein>
    <recommendedName>
        <fullName evidence="7">AP2/ERF domain-containing protein</fullName>
    </recommendedName>
</protein>
<keyword evidence="5" id="KW-0539">Nucleus</keyword>
<keyword evidence="9" id="KW-1185">Reference proteome</keyword>
<dbReference type="Gene3D" id="3.30.730.10">
    <property type="entry name" value="AP2/ERF domain"/>
    <property type="match status" value="1"/>
</dbReference>
<dbReference type="AlphaFoldDB" id="A0ABC9E2W3"/>
<dbReference type="EMBL" id="OZ075145">
    <property type="protein sequence ID" value="CAL5048849.1"/>
    <property type="molecule type" value="Genomic_DNA"/>
</dbReference>
<feature type="domain" description="AP2/ERF" evidence="7">
    <location>
        <begin position="40"/>
        <end position="96"/>
    </location>
</feature>
<evidence type="ECO:0000256" key="1">
    <source>
        <dbReference type="ARBA" id="ARBA00004123"/>
    </source>
</evidence>
<evidence type="ECO:0000256" key="2">
    <source>
        <dbReference type="ARBA" id="ARBA00023015"/>
    </source>
</evidence>
<dbReference type="PANTHER" id="PTHR31677:SF196">
    <property type="entry name" value="ETHYLENE-RESPONSIVE TRANSCRIPTION FACTOR ERF109"/>
    <property type="match status" value="1"/>
</dbReference>
<dbReference type="PROSITE" id="PS51032">
    <property type="entry name" value="AP2_ERF"/>
    <property type="match status" value="1"/>
</dbReference>
<name>A0ABC9E2W3_9POAL</name>
<proteinExistence type="predicted"/>
<evidence type="ECO:0000256" key="5">
    <source>
        <dbReference type="ARBA" id="ARBA00023242"/>
    </source>
</evidence>
<dbReference type="InterPro" id="IPR036955">
    <property type="entry name" value="AP2/ERF_dom_sf"/>
</dbReference>
<dbReference type="SUPFAM" id="SSF54171">
    <property type="entry name" value="DNA-binding domain"/>
    <property type="match status" value="1"/>
</dbReference>
<comment type="subcellular location">
    <subcellularLocation>
        <location evidence="1">Nucleus</location>
    </subcellularLocation>
</comment>
<dbReference type="InterPro" id="IPR016177">
    <property type="entry name" value="DNA-bd_dom_sf"/>
</dbReference>
<evidence type="ECO:0000313" key="8">
    <source>
        <dbReference type="EMBL" id="CAL5048849.1"/>
    </source>
</evidence>